<dbReference type="AlphaFoldDB" id="A0A167VP16"/>
<dbReference type="EMBL" id="KV417854">
    <property type="protein sequence ID" value="KZP05218.1"/>
    <property type="molecule type" value="Genomic_DNA"/>
</dbReference>
<organism evidence="2 3">
    <name type="scientific">Athelia psychrophila</name>
    <dbReference type="NCBI Taxonomy" id="1759441"/>
    <lineage>
        <taxon>Eukaryota</taxon>
        <taxon>Fungi</taxon>
        <taxon>Dikarya</taxon>
        <taxon>Basidiomycota</taxon>
        <taxon>Agaricomycotina</taxon>
        <taxon>Agaricomycetes</taxon>
        <taxon>Agaricomycetidae</taxon>
        <taxon>Atheliales</taxon>
        <taxon>Atheliaceae</taxon>
        <taxon>Athelia</taxon>
    </lineage>
</organism>
<keyword evidence="3" id="KW-1185">Reference proteome</keyword>
<keyword evidence="1" id="KW-0175">Coiled coil</keyword>
<accession>A0A167VP16</accession>
<proteinExistence type="predicted"/>
<dbReference type="Proteomes" id="UP000076532">
    <property type="component" value="Unassembled WGS sequence"/>
</dbReference>
<name>A0A167VP16_9AGAM</name>
<evidence type="ECO:0000256" key="1">
    <source>
        <dbReference type="SAM" id="Coils"/>
    </source>
</evidence>
<dbReference type="OrthoDB" id="3365698at2759"/>
<feature type="non-terminal residue" evidence="2">
    <location>
        <position position="108"/>
    </location>
</feature>
<sequence length="108" mass="12253">TKRSIANISSRLSRLEKHTEQLGALAREVEAAKRRYTQECSILKKALLEYQSVVTPIRMIPDDVLSEIFLAQVVDSPDYVFKKAPAPVVLAGVCRRWRSVCLATPRIW</sequence>
<feature type="non-terminal residue" evidence="2">
    <location>
        <position position="1"/>
    </location>
</feature>
<gene>
    <name evidence="2" type="ORF">FIBSPDRAFT_714039</name>
</gene>
<evidence type="ECO:0000313" key="2">
    <source>
        <dbReference type="EMBL" id="KZP05218.1"/>
    </source>
</evidence>
<reference evidence="2 3" key="1">
    <citation type="journal article" date="2016" name="Mol. Biol. Evol.">
        <title>Comparative Genomics of Early-Diverging Mushroom-Forming Fungi Provides Insights into the Origins of Lignocellulose Decay Capabilities.</title>
        <authorList>
            <person name="Nagy L.G."/>
            <person name="Riley R."/>
            <person name="Tritt A."/>
            <person name="Adam C."/>
            <person name="Daum C."/>
            <person name="Floudas D."/>
            <person name="Sun H."/>
            <person name="Yadav J.S."/>
            <person name="Pangilinan J."/>
            <person name="Larsson K.H."/>
            <person name="Matsuura K."/>
            <person name="Barry K."/>
            <person name="Labutti K."/>
            <person name="Kuo R."/>
            <person name="Ohm R.A."/>
            <person name="Bhattacharya S.S."/>
            <person name="Shirouzu T."/>
            <person name="Yoshinaga Y."/>
            <person name="Martin F.M."/>
            <person name="Grigoriev I.V."/>
            <person name="Hibbett D.S."/>
        </authorList>
    </citation>
    <scope>NUCLEOTIDE SEQUENCE [LARGE SCALE GENOMIC DNA]</scope>
    <source>
        <strain evidence="2 3">CBS 109695</strain>
    </source>
</reference>
<feature type="coiled-coil region" evidence="1">
    <location>
        <begin position="15"/>
        <end position="46"/>
    </location>
</feature>
<protein>
    <submittedName>
        <fullName evidence="2">Uncharacterized protein</fullName>
    </submittedName>
</protein>
<evidence type="ECO:0000313" key="3">
    <source>
        <dbReference type="Proteomes" id="UP000076532"/>
    </source>
</evidence>